<dbReference type="InterPro" id="IPR016155">
    <property type="entry name" value="Mopterin_synth/thiamin_S_b"/>
</dbReference>
<dbReference type="EMBL" id="AOIV01000021">
    <property type="protein sequence ID" value="ELZ31497.1"/>
    <property type="molecule type" value="Genomic_DNA"/>
</dbReference>
<dbReference type="Proteomes" id="UP000011513">
    <property type="component" value="Unassembled WGS sequence"/>
</dbReference>
<dbReference type="OrthoDB" id="134663at2157"/>
<evidence type="ECO:0000313" key="1">
    <source>
        <dbReference type="EMBL" id="ELZ31497.1"/>
    </source>
</evidence>
<comment type="caution">
    <text evidence="1">The sequence shown here is derived from an EMBL/GenBank/DDBJ whole genome shotgun (WGS) entry which is preliminary data.</text>
</comment>
<dbReference type="InterPro" id="IPR012675">
    <property type="entry name" value="Beta-grasp_dom_sf"/>
</dbReference>
<proteinExistence type="predicted"/>
<evidence type="ECO:0000313" key="2">
    <source>
        <dbReference type="Proteomes" id="UP000011513"/>
    </source>
</evidence>
<name>M0D9X4_HALPD</name>
<dbReference type="RefSeq" id="WP_008386092.1">
    <property type="nucleotide sequence ID" value="NZ_AOIV01000021.1"/>
</dbReference>
<organism evidence="1 2">
    <name type="scientific">Halogeometricum pallidum JCM 14848</name>
    <dbReference type="NCBI Taxonomy" id="1227487"/>
    <lineage>
        <taxon>Archaea</taxon>
        <taxon>Methanobacteriati</taxon>
        <taxon>Methanobacteriota</taxon>
        <taxon>Stenosarchaea group</taxon>
        <taxon>Halobacteria</taxon>
        <taxon>Halobacteriales</taxon>
        <taxon>Haloferacaceae</taxon>
        <taxon>Halogeometricum</taxon>
    </lineage>
</organism>
<dbReference type="AlphaFoldDB" id="M0D9X4"/>
<protein>
    <recommendedName>
        <fullName evidence="3">MoaD/ThiS family protein</fullName>
    </recommendedName>
</protein>
<evidence type="ECO:0008006" key="3">
    <source>
        <dbReference type="Google" id="ProtNLM"/>
    </source>
</evidence>
<sequence>MEVTIRCYAGVADAVGERSLARVLEPHSTVEDVIRGLGAEFDAFDPESLSSELVCRVNGGDADRTTRLADGDAVVLSERSAEGETGRENEGERK</sequence>
<reference evidence="1 2" key="1">
    <citation type="journal article" date="2014" name="PLoS Genet.">
        <title>Phylogenetically driven sequencing of extremely halophilic archaea reveals strategies for static and dynamic osmo-response.</title>
        <authorList>
            <person name="Becker E.A."/>
            <person name="Seitzer P.M."/>
            <person name="Tritt A."/>
            <person name="Larsen D."/>
            <person name="Krusor M."/>
            <person name="Yao A.I."/>
            <person name="Wu D."/>
            <person name="Madern D."/>
            <person name="Eisen J.A."/>
            <person name="Darling A.E."/>
            <person name="Facciotti M.T."/>
        </authorList>
    </citation>
    <scope>NUCLEOTIDE SEQUENCE [LARGE SCALE GENOMIC DNA]</scope>
    <source>
        <strain evidence="1 2">JCM 14848</strain>
    </source>
</reference>
<dbReference type="Pfam" id="PF02597">
    <property type="entry name" value="ThiS"/>
    <property type="match status" value="1"/>
</dbReference>
<dbReference type="InterPro" id="IPR003749">
    <property type="entry name" value="ThiS/MoaD-like"/>
</dbReference>
<keyword evidence="2" id="KW-1185">Reference proteome</keyword>
<dbReference type="InParanoid" id="M0D9X4"/>
<accession>M0D9X4</accession>
<gene>
    <name evidence="1" type="ORF">C474_09357</name>
</gene>
<dbReference type="Gene3D" id="3.10.20.30">
    <property type="match status" value="1"/>
</dbReference>
<dbReference type="SUPFAM" id="SSF54285">
    <property type="entry name" value="MoaD/ThiS"/>
    <property type="match status" value="1"/>
</dbReference>